<dbReference type="Gene3D" id="2.20.100.10">
    <property type="entry name" value="Thrombospondin type-1 (TSP1) repeat"/>
    <property type="match status" value="1"/>
</dbReference>
<accession>A0ABY7F9L9</accession>
<dbReference type="PROSITE" id="PS50092">
    <property type="entry name" value="TSP1"/>
    <property type="match status" value="1"/>
</dbReference>
<proteinExistence type="predicted"/>
<keyword evidence="2" id="KW-1185">Reference proteome</keyword>
<organism evidence="1 2">
    <name type="scientific">Mya arenaria</name>
    <name type="common">Soft-shell clam</name>
    <dbReference type="NCBI Taxonomy" id="6604"/>
    <lineage>
        <taxon>Eukaryota</taxon>
        <taxon>Metazoa</taxon>
        <taxon>Spiralia</taxon>
        <taxon>Lophotrochozoa</taxon>
        <taxon>Mollusca</taxon>
        <taxon>Bivalvia</taxon>
        <taxon>Autobranchia</taxon>
        <taxon>Heteroconchia</taxon>
        <taxon>Euheterodonta</taxon>
        <taxon>Imparidentia</taxon>
        <taxon>Neoheterodontei</taxon>
        <taxon>Myida</taxon>
        <taxon>Myoidea</taxon>
        <taxon>Myidae</taxon>
        <taxon>Mya</taxon>
    </lineage>
</organism>
<dbReference type="Pfam" id="PF00090">
    <property type="entry name" value="TSP_1"/>
    <property type="match status" value="1"/>
</dbReference>
<evidence type="ECO:0000313" key="2">
    <source>
        <dbReference type="Proteomes" id="UP001164746"/>
    </source>
</evidence>
<dbReference type="SUPFAM" id="SSF82895">
    <property type="entry name" value="TSP-1 type 1 repeat"/>
    <property type="match status" value="1"/>
</dbReference>
<gene>
    <name evidence="1" type="ORF">MAR_000648</name>
</gene>
<name>A0ABY7F9L9_MYAAR</name>
<dbReference type="InterPro" id="IPR000884">
    <property type="entry name" value="TSP1_rpt"/>
</dbReference>
<protein>
    <submittedName>
        <fullName evidence="1">Uncharacterized protein</fullName>
    </submittedName>
</protein>
<reference evidence="1" key="1">
    <citation type="submission" date="2022-11" db="EMBL/GenBank/DDBJ databases">
        <title>Centuries of genome instability and evolution in soft-shell clam transmissible cancer (bioRxiv).</title>
        <authorList>
            <person name="Hart S.F.M."/>
            <person name="Yonemitsu M.A."/>
            <person name="Giersch R.M."/>
            <person name="Beal B.F."/>
            <person name="Arriagada G."/>
            <person name="Davis B.W."/>
            <person name="Ostrander E.A."/>
            <person name="Goff S.P."/>
            <person name="Metzger M.J."/>
        </authorList>
    </citation>
    <scope>NUCLEOTIDE SEQUENCE</scope>
    <source>
        <strain evidence="1">MELC-2E11</strain>
        <tissue evidence="1">Siphon/mantle</tissue>
    </source>
</reference>
<dbReference type="InterPro" id="IPR036383">
    <property type="entry name" value="TSP1_rpt_sf"/>
</dbReference>
<sequence length="107" mass="10981">MSSDTCPLETGCTCGGGVSGRNRSCDNPATQFDGTPCDGSEIEAKNCFVPCFENKCSAENPSGCQVVLPADSTQENNGVMVDGEAVAVLCAVIVALWLADKGSDVIT</sequence>
<dbReference type="Proteomes" id="UP001164746">
    <property type="component" value="Chromosome 11"/>
</dbReference>
<evidence type="ECO:0000313" key="1">
    <source>
        <dbReference type="EMBL" id="WAR18810.1"/>
    </source>
</evidence>
<dbReference type="EMBL" id="CP111022">
    <property type="protein sequence ID" value="WAR18810.1"/>
    <property type="molecule type" value="Genomic_DNA"/>
</dbReference>